<keyword evidence="2" id="KW-0736">Signalosome</keyword>
<dbReference type="WBParaSite" id="sdigi.contig9.g1073.t1">
    <property type="protein sequence ID" value="sdigi.contig9.g1073.t1"/>
    <property type="gene ID" value="sdigi.contig9.g1073"/>
</dbReference>
<dbReference type="AlphaFoldDB" id="A0A915Q6C2"/>
<feature type="compositionally biased region" description="Basic residues" evidence="3">
    <location>
        <begin position="263"/>
        <end position="273"/>
    </location>
</feature>
<dbReference type="GO" id="GO:0008180">
    <property type="term" value="C:COP9 signalosome"/>
    <property type="evidence" value="ECO:0007669"/>
    <property type="project" value="UniProtKB-KW"/>
</dbReference>
<organism evidence="5 6">
    <name type="scientific">Setaria digitata</name>
    <dbReference type="NCBI Taxonomy" id="48799"/>
    <lineage>
        <taxon>Eukaryota</taxon>
        <taxon>Metazoa</taxon>
        <taxon>Ecdysozoa</taxon>
        <taxon>Nematoda</taxon>
        <taxon>Chromadorea</taxon>
        <taxon>Rhabditida</taxon>
        <taxon>Spirurina</taxon>
        <taxon>Spiruromorpha</taxon>
        <taxon>Filarioidea</taxon>
        <taxon>Setariidae</taxon>
        <taxon>Setaria</taxon>
    </lineage>
</organism>
<dbReference type="Proteomes" id="UP000887581">
    <property type="component" value="Unplaced"/>
</dbReference>
<evidence type="ECO:0000256" key="3">
    <source>
        <dbReference type="SAM" id="MobiDB-lite"/>
    </source>
</evidence>
<dbReference type="PROSITE" id="PS50250">
    <property type="entry name" value="PCI"/>
    <property type="match status" value="1"/>
</dbReference>
<comment type="similarity">
    <text evidence="1">Belongs to the CSN7/EIF3M family. CSN7 subfamily.</text>
</comment>
<evidence type="ECO:0000256" key="2">
    <source>
        <dbReference type="ARBA" id="ARBA00022790"/>
    </source>
</evidence>
<sequence length="273" mass="31741">MSLLRVRVVSQVPNVSAFTCYLCREGLLLSVQLTFQMADAYISNFRSAANAEEVVQQICNVVEASDVHAFAQFLAEPSVKALKNDPNYCKYYNLLHLFAYGTYRDVVECEDKLPEVNETMLRKIRQLTLVTMCTRSKIFQIEDAMRELQIIDLQSFQRLFISAVYDGIIQGRLNAQKGEVEVFSWKNRDIADDELDDICVELQKWIQRCNDIKDELSRVAKVTEKSIAEANERENKVAEEAKKVQKMLEEEEEQRMPKEFYRRTKTQRGKKHC</sequence>
<dbReference type="InterPro" id="IPR000717">
    <property type="entry name" value="PCI_dom"/>
</dbReference>
<keyword evidence="5" id="KW-1185">Reference proteome</keyword>
<protein>
    <submittedName>
        <fullName evidence="6">PCI domain-containing protein</fullName>
    </submittedName>
</protein>
<name>A0A915Q6C2_9BILA</name>
<proteinExistence type="inferred from homology"/>
<reference evidence="6" key="1">
    <citation type="submission" date="2022-11" db="UniProtKB">
        <authorList>
            <consortium name="WormBaseParasite"/>
        </authorList>
    </citation>
    <scope>IDENTIFICATION</scope>
</reference>
<evidence type="ECO:0000313" key="5">
    <source>
        <dbReference type="Proteomes" id="UP000887581"/>
    </source>
</evidence>
<evidence type="ECO:0000256" key="1">
    <source>
        <dbReference type="ARBA" id="ARBA00008482"/>
    </source>
</evidence>
<dbReference type="InterPro" id="IPR045237">
    <property type="entry name" value="COPS7/eIF3m"/>
</dbReference>
<feature type="domain" description="PCI" evidence="4">
    <location>
        <begin position="19"/>
        <end position="187"/>
    </location>
</feature>
<feature type="region of interest" description="Disordered" evidence="3">
    <location>
        <begin position="248"/>
        <end position="273"/>
    </location>
</feature>
<accession>A0A915Q6C2</accession>
<dbReference type="PANTHER" id="PTHR15350">
    <property type="entry name" value="COP9 SIGNALOSOME COMPLEX SUBUNIT 7/DENDRITIC CELL PROTEIN GA17"/>
    <property type="match status" value="1"/>
</dbReference>
<dbReference type="PANTHER" id="PTHR15350:SF5">
    <property type="entry name" value="COP9 SIGNALOSOME COMPLEX SUBUNIT 7"/>
    <property type="match status" value="1"/>
</dbReference>
<feature type="compositionally biased region" description="Basic and acidic residues" evidence="3">
    <location>
        <begin position="248"/>
        <end position="262"/>
    </location>
</feature>
<evidence type="ECO:0000259" key="4">
    <source>
        <dbReference type="PROSITE" id="PS50250"/>
    </source>
</evidence>
<evidence type="ECO:0000313" key="6">
    <source>
        <dbReference type="WBParaSite" id="sdigi.contig9.g1073.t1"/>
    </source>
</evidence>